<dbReference type="PANTHER" id="PTHR43597:SF5">
    <property type="entry name" value="SUFE-LIKE PROTEIN 2, CHLOROPLASTIC"/>
    <property type="match status" value="1"/>
</dbReference>
<dbReference type="SUPFAM" id="SSF82649">
    <property type="entry name" value="SufE/NifU"/>
    <property type="match status" value="1"/>
</dbReference>
<dbReference type="PANTHER" id="PTHR43597">
    <property type="entry name" value="SULFUR ACCEPTOR PROTEIN CSDE"/>
    <property type="match status" value="1"/>
</dbReference>
<dbReference type="EMBL" id="VGLS01000678">
    <property type="protein sequence ID" value="MBM3225765.1"/>
    <property type="molecule type" value="Genomic_DNA"/>
</dbReference>
<sequence length="146" mass="16372">MSEPACPAALQEIIETFRDASEEERLDMLLEYAMDLPDLPEELHNARDTMEQVDECQSPVFLLAKLRDGKVRYYLDVPREAPTVRGFAGILYDGLNDATPEAIVATPNDLYQQMGLHKVLSPLRLRGLTALLSRMKRNARELAAAA</sequence>
<dbReference type="AlphaFoldDB" id="A0A938B5P4"/>
<dbReference type="Proteomes" id="UP000712673">
    <property type="component" value="Unassembled WGS sequence"/>
</dbReference>
<evidence type="ECO:0000313" key="3">
    <source>
        <dbReference type="EMBL" id="MBM3225765.1"/>
    </source>
</evidence>
<comment type="similarity">
    <text evidence="1">Belongs to the SufE family.</text>
</comment>
<proteinExistence type="inferred from homology"/>
<evidence type="ECO:0000313" key="4">
    <source>
        <dbReference type="Proteomes" id="UP000712673"/>
    </source>
</evidence>
<organism evidence="3 4">
    <name type="scientific">Tectimicrobiota bacterium</name>
    <dbReference type="NCBI Taxonomy" id="2528274"/>
    <lineage>
        <taxon>Bacteria</taxon>
        <taxon>Pseudomonadati</taxon>
        <taxon>Nitrospinota/Tectimicrobiota group</taxon>
        <taxon>Candidatus Tectimicrobiota</taxon>
    </lineage>
</organism>
<dbReference type="Gene3D" id="3.90.1010.10">
    <property type="match status" value="1"/>
</dbReference>
<accession>A0A938B5P4</accession>
<protein>
    <submittedName>
        <fullName evidence="3">SufE family protein</fullName>
    </submittedName>
</protein>
<feature type="domain" description="Fe-S metabolism associated" evidence="2">
    <location>
        <begin position="15"/>
        <end position="137"/>
    </location>
</feature>
<dbReference type="Pfam" id="PF02657">
    <property type="entry name" value="SufE"/>
    <property type="match status" value="1"/>
</dbReference>
<reference evidence="3" key="1">
    <citation type="submission" date="2019-03" db="EMBL/GenBank/DDBJ databases">
        <title>Lake Tanganyika Metagenome-Assembled Genomes (MAGs).</title>
        <authorList>
            <person name="Tran P."/>
        </authorList>
    </citation>
    <scope>NUCLEOTIDE SEQUENCE</scope>
    <source>
        <strain evidence="3">K_DeepCast_65m_m2_066</strain>
    </source>
</reference>
<evidence type="ECO:0000259" key="2">
    <source>
        <dbReference type="Pfam" id="PF02657"/>
    </source>
</evidence>
<evidence type="ECO:0000256" key="1">
    <source>
        <dbReference type="ARBA" id="ARBA00010282"/>
    </source>
</evidence>
<gene>
    <name evidence="3" type="ORF">FJZ47_18470</name>
</gene>
<dbReference type="InterPro" id="IPR003808">
    <property type="entry name" value="Fe-S_metab-assoc_dom"/>
</dbReference>
<name>A0A938B5P4_UNCTE</name>
<comment type="caution">
    <text evidence="3">The sequence shown here is derived from an EMBL/GenBank/DDBJ whole genome shotgun (WGS) entry which is preliminary data.</text>
</comment>